<sequence length="567" mass="61234">MLPTDRRTSWLVWLVVIAAAVHLHWDAAQGGKWVANAHLDRVALEDLGEKVRERVRSSQVPQEFVIDTGTKPDENPEEPPPPPEPEKKKEKDKEKEKVAAATPPKKDAPKPEEKKIAIVEKKEEAKVTPPPKALDDKRIAVKQHVKPDQEDNPNAKFVGDEANKVDQESVATQTSHDQDDPNPTPGGNHPGADPRMGDSEKNKIAESEEHAGEKNRAPGEKGTEFTVQPMPPPEKPMGPTASQGPSSQVPPQSGGDGQPSQNAQGQALPGGGVNSPDVVSSQGGSWSFNPIRPGATAGIPMHPGQQNSNNKGRGQSGVQMLGLGGKAGPGQVNLNLNQQGVIAVVGQDQLRKERLADGERRKSEHRGSWVASNFERWRSAIENYVTSVKPGNTTALNTAKVPFATYLVSMHNRIHPIFADNFLGSLDSLPPSHPMNDQKLVTRLEIVLTKEGQLHHMGVVKTSGITAFDIAALDSVQRASPFGTAPSAIVSPDGRVYLHWEFHRDDYACSTINARPFMLSTPPSSPPEDPTPSPLPRPRPNEGPPQGNTPDTRQGFFLPPTRMGTSG</sequence>
<feature type="region of interest" description="Disordered" evidence="1">
    <location>
        <begin position="54"/>
        <end position="324"/>
    </location>
</feature>
<proteinExistence type="predicted"/>
<feature type="compositionally biased region" description="Low complexity" evidence="1">
    <location>
        <begin position="237"/>
        <end position="261"/>
    </location>
</feature>
<name>A0ABZ2KBL2_9BACT</name>
<feature type="compositionally biased region" description="Basic and acidic residues" evidence="1">
    <location>
        <begin position="158"/>
        <end position="167"/>
    </location>
</feature>
<evidence type="ECO:0000256" key="1">
    <source>
        <dbReference type="SAM" id="MobiDB-lite"/>
    </source>
</evidence>
<feature type="region of interest" description="Disordered" evidence="1">
    <location>
        <begin position="518"/>
        <end position="567"/>
    </location>
</feature>
<feature type="compositionally biased region" description="Basic and acidic residues" evidence="1">
    <location>
        <begin position="133"/>
        <end position="149"/>
    </location>
</feature>
<dbReference type="Gene3D" id="3.30.1150.10">
    <property type="match status" value="1"/>
</dbReference>
<feature type="compositionally biased region" description="Polar residues" evidence="1">
    <location>
        <begin position="277"/>
        <end position="288"/>
    </location>
</feature>
<gene>
    <name evidence="2" type="ORF">LZC95_04440</name>
</gene>
<feature type="compositionally biased region" description="Polar residues" evidence="1">
    <location>
        <begin position="304"/>
        <end position="318"/>
    </location>
</feature>
<dbReference type="SUPFAM" id="SSF74653">
    <property type="entry name" value="TolA/TonB C-terminal domain"/>
    <property type="match status" value="1"/>
</dbReference>
<dbReference type="Pfam" id="PF13103">
    <property type="entry name" value="TonB_2"/>
    <property type="match status" value="1"/>
</dbReference>
<feature type="compositionally biased region" description="Basic and acidic residues" evidence="1">
    <location>
        <begin position="195"/>
        <end position="223"/>
    </location>
</feature>
<dbReference type="RefSeq" id="WP_394846700.1">
    <property type="nucleotide sequence ID" value="NZ_CP089982.1"/>
</dbReference>
<dbReference type="Proteomes" id="UP001379533">
    <property type="component" value="Chromosome"/>
</dbReference>
<feature type="compositionally biased region" description="Pro residues" evidence="1">
    <location>
        <begin position="523"/>
        <end position="543"/>
    </location>
</feature>
<evidence type="ECO:0000313" key="3">
    <source>
        <dbReference type="Proteomes" id="UP001379533"/>
    </source>
</evidence>
<dbReference type="EMBL" id="CP089982">
    <property type="protein sequence ID" value="WXA96088.1"/>
    <property type="molecule type" value="Genomic_DNA"/>
</dbReference>
<keyword evidence="3" id="KW-1185">Reference proteome</keyword>
<feature type="compositionally biased region" description="Basic and acidic residues" evidence="1">
    <location>
        <begin position="84"/>
        <end position="126"/>
    </location>
</feature>
<protein>
    <submittedName>
        <fullName evidence="2">TonB C-terminal domain-containing protein</fullName>
    </submittedName>
</protein>
<evidence type="ECO:0000313" key="2">
    <source>
        <dbReference type="EMBL" id="WXA96088.1"/>
    </source>
</evidence>
<organism evidence="2 3">
    <name type="scientific">Pendulispora brunnea</name>
    <dbReference type="NCBI Taxonomy" id="2905690"/>
    <lineage>
        <taxon>Bacteria</taxon>
        <taxon>Pseudomonadati</taxon>
        <taxon>Myxococcota</taxon>
        <taxon>Myxococcia</taxon>
        <taxon>Myxococcales</taxon>
        <taxon>Sorangiineae</taxon>
        <taxon>Pendulisporaceae</taxon>
        <taxon>Pendulispora</taxon>
    </lineage>
</organism>
<reference evidence="2 3" key="1">
    <citation type="submission" date="2021-12" db="EMBL/GenBank/DDBJ databases">
        <title>Discovery of the Pendulisporaceae a myxobacterial family with distinct sporulation behavior and unique specialized metabolism.</title>
        <authorList>
            <person name="Garcia R."/>
            <person name="Popoff A."/>
            <person name="Bader C.D."/>
            <person name="Loehr J."/>
            <person name="Walesch S."/>
            <person name="Walt C."/>
            <person name="Boldt J."/>
            <person name="Bunk B."/>
            <person name="Haeckl F.J.F.P.J."/>
            <person name="Gunesch A.P."/>
            <person name="Birkelbach J."/>
            <person name="Nuebel U."/>
            <person name="Pietschmann T."/>
            <person name="Bach T."/>
            <person name="Mueller R."/>
        </authorList>
    </citation>
    <scope>NUCLEOTIDE SEQUENCE [LARGE SCALE GENOMIC DNA]</scope>
    <source>
        <strain evidence="2 3">MSr12523</strain>
    </source>
</reference>
<accession>A0ABZ2KBL2</accession>